<comment type="pathway">
    <text evidence="2">Carbohydrate biosynthesis; Calvin cycle.</text>
</comment>
<keyword evidence="7" id="KW-0119">Carbohydrate metabolism</keyword>
<dbReference type="Gene3D" id="3.40.190.80">
    <property type="match status" value="1"/>
</dbReference>
<evidence type="ECO:0000259" key="8">
    <source>
        <dbReference type="Pfam" id="PF00316"/>
    </source>
</evidence>
<evidence type="ECO:0000259" key="9">
    <source>
        <dbReference type="Pfam" id="PF18913"/>
    </source>
</evidence>
<evidence type="ECO:0000256" key="6">
    <source>
        <dbReference type="ARBA" id="ARBA00022842"/>
    </source>
</evidence>
<dbReference type="GO" id="GO:0006094">
    <property type="term" value="P:gluconeogenesis"/>
    <property type="evidence" value="ECO:0007669"/>
    <property type="project" value="TreeGrafter"/>
</dbReference>
<gene>
    <name evidence="10" type="ORF">F1559_004187</name>
</gene>
<evidence type="ECO:0008006" key="12">
    <source>
        <dbReference type="Google" id="ProtNLM"/>
    </source>
</evidence>
<evidence type="ECO:0000256" key="5">
    <source>
        <dbReference type="ARBA" id="ARBA00022801"/>
    </source>
</evidence>
<evidence type="ECO:0000313" key="11">
    <source>
        <dbReference type="Proteomes" id="UP000530660"/>
    </source>
</evidence>
<dbReference type="PANTHER" id="PTHR11556:SF35">
    <property type="entry name" value="SEDOHEPTULOSE-1,7-BISPHOSPHATASE, CHLOROPLASTIC"/>
    <property type="match status" value="1"/>
</dbReference>
<dbReference type="OrthoDB" id="10256725at2759"/>
<evidence type="ECO:0000256" key="2">
    <source>
        <dbReference type="ARBA" id="ARBA00005215"/>
    </source>
</evidence>
<dbReference type="GO" id="GO:0030388">
    <property type="term" value="P:fructose 1,6-bisphosphate metabolic process"/>
    <property type="evidence" value="ECO:0007669"/>
    <property type="project" value="TreeGrafter"/>
</dbReference>
<dbReference type="Proteomes" id="UP000530660">
    <property type="component" value="Unassembled WGS sequence"/>
</dbReference>
<dbReference type="GO" id="GO:0006000">
    <property type="term" value="P:fructose metabolic process"/>
    <property type="evidence" value="ECO:0007669"/>
    <property type="project" value="TreeGrafter"/>
</dbReference>
<evidence type="ECO:0000256" key="7">
    <source>
        <dbReference type="ARBA" id="ARBA00023277"/>
    </source>
</evidence>
<evidence type="ECO:0000313" key="10">
    <source>
        <dbReference type="EMBL" id="KAF6005302.1"/>
    </source>
</evidence>
<comment type="cofactor">
    <cofactor evidence="1">
        <name>Mg(2+)</name>
        <dbReference type="ChEBI" id="CHEBI:18420"/>
    </cofactor>
</comment>
<reference evidence="10 11" key="1">
    <citation type="journal article" date="2020" name="J. Phycol.">
        <title>Comparative genome analysis reveals Cyanidiococcus gen. nov., a new extremophilic red algal genus sister to Cyanidioschyzon (Cyanidioschyzonaceae, Rhodophyta).</title>
        <authorList>
            <person name="Liu S.-L."/>
            <person name="Chiang Y.-R."/>
            <person name="Yoon H.S."/>
            <person name="Fu H.-Y."/>
        </authorList>
    </citation>
    <scope>NUCLEOTIDE SEQUENCE [LARGE SCALE GENOMIC DNA]</scope>
    <source>
        <strain evidence="10 11">THAL066</strain>
    </source>
</reference>
<dbReference type="Gene3D" id="3.30.540.10">
    <property type="entry name" value="Fructose-1,6-Bisphosphatase, subunit A, domain 1"/>
    <property type="match status" value="1"/>
</dbReference>
<keyword evidence="5" id="KW-0378">Hydrolase</keyword>
<dbReference type="PRINTS" id="PR01958">
    <property type="entry name" value="S17BPHPHTASE"/>
</dbReference>
<dbReference type="GO" id="GO:0046872">
    <property type="term" value="F:metal ion binding"/>
    <property type="evidence" value="ECO:0007669"/>
    <property type="project" value="UniProtKB-KW"/>
</dbReference>
<evidence type="ECO:0000256" key="3">
    <source>
        <dbReference type="ARBA" id="ARBA00010941"/>
    </source>
</evidence>
<name>A0A7J7IQA7_9RHOD</name>
<organism evidence="10 11">
    <name type="scientific">Cyanidiococcus yangmingshanensis</name>
    <dbReference type="NCBI Taxonomy" id="2690220"/>
    <lineage>
        <taxon>Eukaryota</taxon>
        <taxon>Rhodophyta</taxon>
        <taxon>Bangiophyceae</taxon>
        <taxon>Cyanidiales</taxon>
        <taxon>Cyanidiaceae</taxon>
        <taxon>Cyanidiococcus</taxon>
    </lineage>
</organism>
<accession>A0A7J7IQA7</accession>
<keyword evidence="4" id="KW-0479">Metal-binding</keyword>
<dbReference type="AlphaFoldDB" id="A0A7J7IQA7"/>
<evidence type="ECO:0000256" key="4">
    <source>
        <dbReference type="ARBA" id="ARBA00022723"/>
    </source>
</evidence>
<comment type="similarity">
    <text evidence="3">Belongs to the FBPase class 1 family.</text>
</comment>
<dbReference type="SUPFAM" id="SSF56655">
    <property type="entry name" value="Carbohydrate phosphatase"/>
    <property type="match status" value="1"/>
</dbReference>
<dbReference type="InterPro" id="IPR044015">
    <property type="entry name" value="FBPase_C_dom"/>
</dbReference>
<comment type="caution">
    <text evidence="10">The sequence shown here is derived from an EMBL/GenBank/DDBJ whole genome shotgun (WGS) entry which is preliminary data.</text>
</comment>
<dbReference type="EMBL" id="VWRR01000001">
    <property type="protein sequence ID" value="KAF6005302.1"/>
    <property type="molecule type" value="Genomic_DNA"/>
</dbReference>
<keyword evidence="6" id="KW-0460">Magnesium</keyword>
<dbReference type="GO" id="GO:0005986">
    <property type="term" value="P:sucrose biosynthetic process"/>
    <property type="evidence" value="ECO:0007669"/>
    <property type="project" value="TreeGrafter"/>
</dbReference>
<feature type="domain" description="Fructose-1-6-bisphosphatase class I N-terminal" evidence="8">
    <location>
        <begin position="13"/>
        <end position="155"/>
    </location>
</feature>
<dbReference type="GO" id="GO:0006002">
    <property type="term" value="P:fructose 6-phosphate metabolic process"/>
    <property type="evidence" value="ECO:0007669"/>
    <property type="project" value="TreeGrafter"/>
</dbReference>
<dbReference type="InterPro" id="IPR020548">
    <property type="entry name" value="Fructose_bisphosphatase_AS"/>
</dbReference>
<dbReference type="PROSITE" id="PS00124">
    <property type="entry name" value="FBPASE"/>
    <property type="match status" value="1"/>
</dbReference>
<dbReference type="HAMAP" id="MF_01855">
    <property type="entry name" value="FBPase_class1"/>
    <property type="match status" value="1"/>
</dbReference>
<keyword evidence="11" id="KW-1185">Reference proteome</keyword>
<dbReference type="InterPro" id="IPR000146">
    <property type="entry name" value="FBPase_class-1"/>
</dbReference>
<proteinExistence type="inferred from homology"/>
<evidence type="ECO:0000256" key="1">
    <source>
        <dbReference type="ARBA" id="ARBA00001946"/>
    </source>
</evidence>
<dbReference type="PANTHER" id="PTHR11556">
    <property type="entry name" value="FRUCTOSE-1,6-BISPHOSPHATASE-RELATED"/>
    <property type="match status" value="1"/>
</dbReference>
<dbReference type="GO" id="GO:0005737">
    <property type="term" value="C:cytoplasm"/>
    <property type="evidence" value="ECO:0007669"/>
    <property type="project" value="TreeGrafter"/>
</dbReference>
<sequence length="318" mass="34460">MTLRSFLETVKDPDLRLVLGSIADASAAISGVLRNHVGGTVVASSPVRNRFGDEQLTEDRQADALVRRHLLATPCVSCLSSEEDPSEQPGPGGTFAVAYDPLDGSSVLDSNFSVGSIFGVWRTAKELIGCRGHDLVAAVLTLYGPRLILVVAVHQSQQTVGDHGAVAFQFVESSAPQWHQIRQWSRDALRNSRASLFAPGNLRATQEISAYDQLVRYWIESRYTLRYSGAMAADVYQLLAKEQGIFCNPSQPGKARLRLVYEALPLAFLVEAVGGKSSDGSRGCSSLLERSITALTERTPVVLGSPSEVDHYIDIMNA</sequence>
<dbReference type="InterPro" id="IPR033391">
    <property type="entry name" value="FBPase_N"/>
</dbReference>
<dbReference type="Pfam" id="PF18913">
    <property type="entry name" value="FBPase_C"/>
    <property type="match status" value="1"/>
</dbReference>
<dbReference type="InterPro" id="IPR023079">
    <property type="entry name" value="SBPase"/>
</dbReference>
<feature type="domain" description="Fructose-1-6-bisphosphatase class 1 C-terminal" evidence="9">
    <location>
        <begin position="193"/>
        <end position="316"/>
    </location>
</feature>
<dbReference type="Pfam" id="PF00316">
    <property type="entry name" value="FBPase"/>
    <property type="match status" value="1"/>
</dbReference>
<protein>
    <recommendedName>
        <fullName evidence="12">Fructose-bisphosphatase</fullName>
    </recommendedName>
</protein>
<dbReference type="PIRSF" id="PIRSF000904">
    <property type="entry name" value="FBPtase_SBPase"/>
    <property type="match status" value="1"/>
</dbReference>
<dbReference type="GO" id="GO:0042132">
    <property type="term" value="F:fructose 1,6-bisphosphate 1-phosphatase activity"/>
    <property type="evidence" value="ECO:0007669"/>
    <property type="project" value="TreeGrafter"/>
</dbReference>